<evidence type="ECO:0000259" key="2">
    <source>
        <dbReference type="Pfam" id="PF07811"/>
    </source>
</evidence>
<gene>
    <name evidence="3" type="ORF">C7I84_13745</name>
</gene>
<evidence type="ECO:0000313" key="3">
    <source>
        <dbReference type="EMBL" id="PSJ59198.1"/>
    </source>
</evidence>
<dbReference type="EMBL" id="PXYK01000012">
    <property type="protein sequence ID" value="PSJ59198.1"/>
    <property type="molecule type" value="Genomic_DNA"/>
</dbReference>
<dbReference type="RefSeq" id="WP_106772881.1">
    <property type="nucleotide sequence ID" value="NZ_PXYK01000012.1"/>
</dbReference>
<feature type="transmembrane region" description="Helical" evidence="1">
    <location>
        <begin position="34"/>
        <end position="53"/>
    </location>
</feature>
<accession>A0A2P7S9L9</accession>
<dbReference type="Pfam" id="PF07811">
    <property type="entry name" value="TadE"/>
    <property type="match status" value="1"/>
</dbReference>
<feature type="domain" description="TadE-like" evidence="2">
    <location>
        <begin position="28"/>
        <end position="70"/>
    </location>
</feature>
<keyword evidence="4" id="KW-1185">Reference proteome</keyword>
<protein>
    <submittedName>
        <fullName evidence="3">Pilus assembly protein</fullName>
    </submittedName>
</protein>
<keyword evidence="1" id="KW-1133">Transmembrane helix</keyword>
<reference evidence="3 4" key="1">
    <citation type="submission" date="2018-03" db="EMBL/GenBank/DDBJ databases">
        <title>The draft genome of Mesorhizobium sp. 6GN-30.</title>
        <authorList>
            <person name="Liu L."/>
            <person name="Li L."/>
            <person name="Wang T."/>
            <person name="Zhang X."/>
            <person name="Liang L."/>
        </authorList>
    </citation>
    <scope>NUCLEOTIDE SEQUENCE [LARGE SCALE GENOMIC DNA]</scope>
    <source>
        <strain evidence="3 4">6GN30</strain>
    </source>
</reference>
<dbReference type="AlphaFoldDB" id="A0A2P7S9L9"/>
<evidence type="ECO:0000313" key="4">
    <source>
        <dbReference type="Proteomes" id="UP000241229"/>
    </source>
</evidence>
<dbReference type="Proteomes" id="UP000241229">
    <property type="component" value="Unassembled WGS sequence"/>
</dbReference>
<keyword evidence="1" id="KW-0812">Transmembrane</keyword>
<dbReference type="OrthoDB" id="7990385at2"/>
<evidence type="ECO:0000256" key="1">
    <source>
        <dbReference type="SAM" id="Phobius"/>
    </source>
</evidence>
<keyword evidence="1" id="KW-0472">Membrane</keyword>
<comment type="caution">
    <text evidence="3">The sequence shown here is derived from an EMBL/GenBank/DDBJ whole genome shotgun (WGS) entry which is preliminary data.</text>
</comment>
<sequence>MSTSPEASGRRKKPAFSPLRRFAGNSSGATAIEFAMLALPFFLLVLAIIEVCLSFGGQQVLVNATNDVARQYRTGQIRPTNNPAADETKLRDEICERLEIIVSSGCPGLTVDLQSYTTFEDAAKVPIAYPDKDVATPGLAGSKNMLRAYYRWPLITDLLQLMGSKDKDGTTMHFAVAVWQNEPFND</sequence>
<proteinExistence type="predicted"/>
<organism evidence="3 4">
    <name type="scientific">Kumtagia ephedrae</name>
    <dbReference type="NCBI Taxonomy" id="2116701"/>
    <lineage>
        <taxon>Bacteria</taxon>
        <taxon>Pseudomonadati</taxon>
        <taxon>Pseudomonadota</taxon>
        <taxon>Alphaproteobacteria</taxon>
        <taxon>Hyphomicrobiales</taxon>
        <taxon>Phyllobacteriaceae</taxon>
        <taxon>Kumtagia</taxon>
    </lineage>
</organism>
<dbReference type="InterPro" id="IPR012495">
    <property type="entry name" value="TadE-like_dom"/>
</dbReference>
<name>A0A2P7S9L9_9HYPH</name>